<evidence type="ECO:0000313" key="1">
    <source>
        <dbReference type="EMBL" id="SDM81407.1"/>
    </source>
</evidence>
<dbReference type="EMBL" id="FNHB01000007">
    <property type="protein sequence ID" value="SDM81407.1"/>
    <property type="molecule type" value="Genomic_DNA"/>
</dbReference>
<keyword evidence="2" id="KW-1185">Reference proteome</keyword>
<gene>
    <name evidence="1" type="ORF">SAMN04488502_107170</name>
</gene>
<dbReference type="Proteomes" id="UP000214880">
    <property type="component" value="Unassembled WGS sequence"/>
</dbReference>
<dbReference type="AlphaFoldDB" id="A0A1G9WAU1"/>
<reference evidence="1 2" key="1">
    <citation type="submission" date="2016-10" db="EMBL/GenBank/DDBJ databases">
        <authorList>
            <person name="de Groot N.N."/>
        </authorList>
    </citation>
    <scope>NUCLEOTIDE SEQUENCE [LARGE SCALE GENOMIC DNA]</scope>
    <source>
        <strain evidence="1 2">DSM 1736</strain>
    </source>
</reference>
<evidence type="ECO:0000313" key="2">
    <source>
        <dbReference type="Proteomes" id="UP000214880"/>
    </source>
</evidence>
<name>A0A1G9WAU1_9FIRM</name>
<sequence length="50" mass="5873">MLLGDIPSLEAYMHYLLKPVEPMILEKLIAADYHNRFKKILRSLNRTVNC</sequence>
<proteinExistence type="predicted"/>
<protein>
    <submittedName>
        <fullName evidence="1">Uncharacterized protein</fullName>
    </submittedName>
</protein>
<accession>A0A1G9WAU1</accession>
<organism evidence="1 2">
    <name type="scientific">Dendrosporobacter quercicolus</name>
    <dbReference type="NCBI Taxonomy" id="146817"/>
    <lineage>
        <taxon>Bacteria</taxon>
        <taxon>Bacillati</taxon>
        <taxon>Bacillota</taxon>
        <taxon>Negativicutes</taxon>
        <taxon>Selenomonadales</taxon>
        <taxon>Sporomusaceae</taxon>
        <taxon>Dendrosporobacter</taxon>
    </lineage>
</organism>